<dbReference type="InterPro" id="IPR011643">
    <property type="entry name" value="HCR1"/>
</dbReference>
<dbReference type="Pfam" id="PF07692">
    <property type="entry name" value="Fea1"/>
    <property type="match status" value="1"/>
</dbReference>
<evidence type="ECO:0000313" key="1">
    <source>
        <dbReference type="EMBL" id="KIZ03214.1"/>
    </source>
</evidence>
<protein>
    <submittedName>
        <fullName evidence="1">Uncharacterized protein</fullName>
    </submittedName>
</protein>
<keyword evidence="2" id="KW-1185">Reference proteome</keyword>
<gene>
    <name evidence="1" type="ORF">MNEG_4743</name>
</gene>
<proteinExistence type="predicted"/>
<organism evidence="1 2">
    <name type="scientific">Monoraphidium neglectum</name>
    <dbReference type="NCBI Taxonomy" id="145388"/>
    <lineage>
        <taxon>Eukaryota</taxon>
        <taxon>Viridiplantae</taxon>
        <taxon>Chlorophyta</taxon>
        <taxon>core chlorophytes</taxon>
        <taxon>Chlorophyceae</taxon>
        <taxon>CS clade</taxon>
        <taxon>Sphaeropleales</taxon>
        <taxon>Selenastraceae</taxon>
        <taxon>Monoraphidium</taxon>
    </lineage>
</organism>
<name>A0A0D2L8R3_9CHLO</name>
<sequence>MAARMASSHQGRRLVQVEAQAAPAITCSHPCGCAFGVDYGEDLCTYANTTQDVRLLQAELNKPDADFTTALDIYNNARIAKRPDGTPRTMVSVTKRNYSQEAFYALSSSYYKKQFYLDDVFGAALRGDGDYAGACCGVRAEVAIAGSRWFAGAFAMHEVNAGQCFATGCNARAINLPLAAEEILHGMAILTAADGTSAKAPKAPNGTANPTTLFQVTNTIGKFYCTFSASKKEPLSPVNRATVTASQDASAAAAAGNLPGLATHYEAIEKAFVARFLQYSLRSAYDASKTASKGLLKKSGACRSPCLRLAQQAAARTYFRAAEPIIARTNPDLVARANAILTAPNPLKTYKDLVLAYQAIATALGQDTKKLLLKCKTK</sequence>
<evidence type="ECO:0000313" key="2">
    <source>
        <dbReference type="Proteomes" id="UP000054498"/>
    </source>
</evidence>
<dbReference type="OrthoDB" id="541631at2759"/>
<dbReference type="AlphaFoldDB" id="A0A0D2L8R3"/>
<dbReference type="KEGG" id="mng:MNEG_4743"/>
<accession>A0A0D2L8R3</accession>
<dbReference type="RefSeq" id="XP_013902233.1">
    <property type="nucleotide sequence ID" value="XM_014046779.1"/>
</dbReference>
<dbReference type="GeneID" id="25737620"/>
<dbReference type="EMBL" id="KK100892">
    <property type="protein sequence ID" value="KIZ03214.1"/>
    <property type="molecule type" value="Genomic_DNA"/>
</dbReference>
<dbReference type="Proteomes" id="UP000054498">
    <property type="component" value="Unassembled WGS sequence"/>
</dbReference>
<reference evidence="1 2" key="1">
    <citation type="journal article" date="2013" name="BMC Genomics">
        <title>Reconstruction of the lipid metabolism for the microalga Monoraphidium neglectum from its genome sequence reveals characteristics suitable for biofuel production.</title>
        <authorList>
            <person name="Bogen C."/>
            <person name="Al-Dilaimi A."/>
            <person name="Albersmeier A."/>
            <person name="Wichmann J."/>
            <person name="Grundmann M."/>
            <person name="Rupp O."/>
            <person name="Lauersen K.J."/>
            <person name="Blifernez-Klassen O."/>
            <person name="Kalinowski J."/>
            <person name="Goesmann A."/>
            <person name="Mussgnug J.H."/>
            <person name="Kruse O."/>
        </authorList>
    </citation>
    <scope>NUCLEOTIDE SEQUENCE [LARGE SCALE GENOMIC DNA]</scope>
    <source>
        <strain evidence="1 2">SAG 48.87</strain>
    </source>
</reference>